<sequence>MQGEDERFDGWKAIARHLGRDRSTVIRWAKDRGLPVHAMPGGKSRTVYAVRRELDAWMRGDGVQPAANGGSDPVEDDEARPLPPEPPSSFDPPPSGRAPGDAVARSPAARAGRWAMAAAAAILIVAPGIYLLAKERPVPDQDRQVRLDPATDARLLRARDDIASRSEPRLRAAIASLRTMDRQSNGHSGIHEALAEGYLLAREFGSLPDALALEKARQEAELVLRVDGDSAVAMRVLGVVSYWRDRDVQRGGDMFRRAIAADPQDALAHQWYANILADNGDFAGAFREFAVARSLSPGAAYLLADYAWALWSAGREREAEAILLDLAARYPDLASVYDCLSVTAFARGDFAGYAKRLKTRASARGAAELISYSKLVGEAATRDDRVLYDVMLTRGLTYAEAMPASDHSWPAFVASVFGDRHQLLAILTRASERDEKWGASGYTRRIVARWKTDHAVVEAIGRLVQPPIEPRSAALRPFET</sequence>
<dbReference type="Proteomes" id="UP000763641">
    <property type="component" value="Unassembled WGS sequence"/>
</dbReference>
<comment type="caution">
    <text evidence="3">The sequence shown here is derived from an EMBL/GenBank/DDBJ whole genome shotgun (WGS) entry which is preliminary data.</text>
</comment>
<dbReference type="EMBL" id="JAFEMC010000002">
    <property type="protein sequence ID" value="MBM6575966.1"/>
    <property type="molecule type" value="Genomic_DNA"/>
</dbReference>
<reference evidence="3 4" key="1">
    <citation type="submission" date="2020-12" db="EMBL/GenBank/DDBJ databases">
        <title>Sphingomonas sp.</title>
        <authorList>
            <person name="Kim M.K."/>
        </authorList>
    </citation>
    <scope>NUCLEOTIDE SEQUENCE [LARGE SCALE GENOMIC DNA]</scope>
    <source>
        <strain evidence="3 4">BT552</strain>
    </source>
</reference>
<proteinExistence type="predicted"/>
<keyword evidence="2" id="KW-0812">Transmembrane</keyword>
<organism evidence="3 4">
    <name type="scientific">Sphingomonas longa</name>
    <dbReference type="NCBI Taxonomy" id="2778730"/>
    <lineage>
        <taxon>Bacteria</taxon>
        <taxon>Pseudomonadati</taxon>
        <taxon>Pseudomonadota</taxon>
        <taxon>Alphaproteobacteria</taxon>
        <taxon>Sphingomonadales</taxon>
        <taxon>Sphingomonadaceae</taxon>
        <taxon>Sphingomonas</taxon>
    </lineage>
</organism>
<evidence type="ECO:0000313" key="4">
    <source>
        <dbReference type="Proteomes" id="UP000763641"/>
    </source>
</evidence>
<evidence type="ECO:0000313" key="3">
    <source>
        <dbReference type="EMBL" id="MBM6575966.1"/>
    </source>
</evidence>
<keyword evidence="2" id="KW-1133">Transmembrane helix</keyword>
<accession>A0ABS2D4X6</accession>
<dbReference type="RefSeq" id="WP_204196614.1">
    <property type="nucleotide sequence ID" value="NZ_JAFEMC010000002.1"/>
</dbReference>
<feature type="region of interest" description="Disordered" evidence="1">
    <location>
        <begin position="59"/>
        <end position="104"/>
    </location>
</feature>
<evidence type="ECO:0000256" key="2">
    <source>
        <dbReference type="SAM" id="Phobius"/>
    </source>
</evidence>
<gene>
    <name evidence="3" type="ORF">ILT43_06245</name>
</gene>
<protein>
    <submittedName>
        <fullName evidence="3">Tetratricopeptide repeat protein</fullName>
    </submittedName>
</protein>
<name>A0ABS2D4X6_9SPHN</name>
<evidence type="ECO:0000256" key="1">
    <source>
        <dbReference type="SAM" id="MobiDB-lite"/>
    </source>
</evidence>
<feature type="compositionally biased region" description="Pro residues" evidence="1">
    <location>
        <begin position="81"/>
        <end position="96"/>
    </location>
</feature>
<dbReference type="InterPro" id="IPR011990">
    <property type="entry name" value="TPR-like_helical_dom_sf"/>
</dbReference>
<feature type="transmembrane region" description="Helical" evidence="2">
    <location>
        <begin position="114"/>
        <end position="133"/>
    </location>
</feature>
<keyword evidence="2" id="KW-0472">Membrane</keyword>
<keyword evidence="4" id="KW-1185">Reference proteome</keyword>
<dbReference type="Gene3D" id="1.25.40.10">
    <property type="entry name" value="Tetratricopeptide repeat domain"/>
    <property type="match status" value="1"/>
</dbReference>
<dbReference type="Pfam" id="PF14559">
    <property type="entry name" value="TPR_19"/>
    <property type="match status" value="1"/>
</dbReference>
<dbReference type="SUPFAM" id="SSF48452">
    <property type="entry name" value="TPR-like"/>
    <property type="match status" value="1"/>
</dbReference>